<evidence type="ECO:0000313" key="2">
    <source>
        <dbReference type="EMBL" id="OKL50490.1"/>
    </source>
</evidence>
<dbReference type="Pfam" id="PF13576">
    <property type="entry name" value="Pentapeptide_3"/>
    <property type="match status" value="1"/>
</dbReference>
<dbReference type="RefSeq" id="WP_075360729.1">
    <property type="nucleotide sequence ID" value="NZ_MPDM01000001.1"/>
</dbReference>
<dbReference type="AlphaFoldDB" id="A0A1Q5PSZ2"/>
<feature type="transmembrane region" description="Helical" evidence="1">
    <location>
        <begin position="49"/>
        <end position="70"/>
    </location>
</feature>
<organism evidence="2 3">
    <name type="scientific">Boudabousia marimammalium</name>
    <dbReference type="NCBI Taxonomy" id="156892"/>
    <lineage>
        <taxon>Bacteria</taxon>
        <taxon>Bacillati</taxon>
        <taxon>Actinomycetota</taxon>
        <taxon>Actinomycetes</taxon>
        <taxon>Actinomycetales</taxon>
        <taxon>Actinomycetaceae</taxon>
        <taxon>Boudabousia</taxon>
    </lineage>
</organism>
<keyword evidence="3" id="KW-1185">Reference proteome</keyword>
<keyword evidence="1" id="KW-0472">Membrane</keyword>
<gene>
    <name evidence="2" type="ORF">BM477_00505</name>
</gene>
<name>A0A1Q5PSZ2_9ACTO</name>
<evidence type="ECO:0000313" key="3">
    <source>
        <dbReference type="Proteomes" id="UP000186465"/>
    </source>
</evidence>
<sequence length="457" mass="51773">MGKKIGRIPLYLAVFGVLLCSIIIFFSALRGMPIVLDFFGYEELETNQLVTISLSITAGLGAAVFMVVNYRKQSLEERKYADSHESELVASFNEYARDLNQQTTQAVAAIIGISYITDKISELGPEHKETFNQRCVDILCSFLRSQTDEKSPRLAEIKQSEVIKQFRVHTLEDAENSWSGCTFNLPEIRFFAKLDLRNSVFDGLVDFNGSQFERSIDLSYTKFSTVNFDNTTFMGEKNLFIHTKFRDEITFTGNCKFMHDTYFNEAVFPDQVVFGNSFTPSTRESEEHSNITIFYGNLSFQNAHFGSTGSGSAYFNSAMFRDSADFSKAHFGSLEFVYAQFEKSLYLDQTTILLGINLEHASIRHDLQLKSLTFPDVNYAAPELKLYKTKVGGSFILDEKLDEKLGETYAENFEENTALPRHLQISEMEVGDASPSSMLNGFFETNRLRIHSSAKTV</sequence>
<proteinExistence type="predicted"/>
<comment type="caution">
    <text evidence="2">The sequence shown here is derived from an EMBL/GenBank/DDBJ whole genome shotgun (WGS) entry which is preliminary data.</text>
</comment>
<dbReference type="InterPro" id="IPR001646">
    <property type="entry name" value="5peptide_repeat"/>
</dbReference>
<protein>
    <recommendedName>
        <fullName evidence="4">Pentapeptide repeat-containing protein</fullName>
    </recommendedName>
</protein>
<evidence type="ECO:0000256" key="1">
    <source>
        <dbReference type="SAM" id="Phobius"/>
    </source>
</evidence>
<dbReference type="OrthoDB" id="3827724at2"/>
<dbReference type="Proteomes" id="UP000186465">
    <property type="component" value="Unassembled WGS sequence"/>
</dbReference>
<dbReference type="Gene3D" id="2.160.20.80">
    <property type="entry name" value="E3 ubiquitin-protein ligase SopA"/>
    <property type="match status" value="1"/>
</dbReference>
<keyword evidence="1" id="KW-0812">Transmembrane</keyword>
<feature type="transmembrane region" description="Helical" evidence="1">
    <location>
        <begin position="9"/>
        <end position="29"/>
    </location>
</feature>
<keyword evidence="1" id="KW-1133">Transmembrane helix</keyword>
<reference evidence="3" key="1">
    <citation type="submission" date="2016-11" db="EMBL/GenBank/DDBJ databases">
        <title>Actinomyces gypaetusis sp. nov. isolated from Gypaetus barbatus in Qinghai Tibet Plateau China.</title>
        <authorList>
            <person name="Meng X."/>
        </authorList>
    </citation>
    <scope>NUCLEOTIDE SEQUENCE [LARGE SCALE GENOMIC DNA]</scope>
    <source>
        <strain evidence="3">DSM 15383</strain>
    </source>
</reference>
<accession>A0A1Q5PSZ2</accession>
<dbReference type="EMBL" id="MPDM01000001">
    <property type="protein sequence ID" value="OKL50490.1"/>
    <property type="molecule type" value="Genomic_DNA"/>
</dbReference>
<dbReference type="STRING" id="156892.BM477_00505"/>
<evidence type="ECO:0008006" key="4">
    <source>
        <dbReference type="Google" id="ProtNLM"/>
    </source>
</evidence>